<accession>A0ABV2QT38</accession>
<evidence type="ECO:0000256" key="1">
    <source>
        <dbReference type="SAM" id="MobiDB-lite"/>
    </source>
</evidence>
<comment type="caution">
    <text evidence="2">The sequence shown here is derived from an EMBL/GenBank/DDBJ whole genome shotgun (WGS) entry which is preliminary data.</text>
</comment>
<dbReference type="EMBL" id="JBEPSJ010000004">
    <property type="protein sequence ID" value="MET4583633.1"/>
    <property type="molecule type" value="Genomic_DNA"/>
</dbReference>
<gene>
    <name evidence="2" type="ORF">ABIE21_003159</name>
</gene>
<dbReference type="RefSeq" id="WP_354025799.1">
    <property type="nucleotide sequence ID" value="NZ_JBEPSJ010000004.1"/>
</dbReference>
<protein>
    <submittedName>
        <fullName evidence="2">Uncharacterized protein</fullName>
    </submittedName>
</protein>
<proteinExistence type="predicted"/>
<keyword evidence="3" id="KW-1185">Reference proteome</keyword>
<reference evidence="2 3" key="1">
    <citation type="submission" date="2024-06" db="EMBL/GenBank/DDBJ databases">
        <title>Sorghum-associated microbial communities from plants grown in Nebraska, USA.</title>
        <authorList>
            <person name="Schachtman D."/>
        </authorList>
    </citation>
    <scope>NUCLEOTIDE SEQUENCE [LARGE SCALE GENOMIC DNA]</scope>
    <source>
        <strain evidence="2 3">2857</strain>
    </source>
</reference>
<evidence type="ECO:0000313" key="2">
    <source>
        <dbReference type="EMBL" id="MET4583633.1"/>
    </source>
</evidence>
<organism evidence="2 3">
    <name type="scientific">Conyzicola nivalis</name>
    <dbReference type="NCBI Taxonomy" id="1477021"/>
    <lineage>
        <taxon>Bacteria</taxon>
        <taxon>Bacillati</taxon>
        <taxon>Actinomycetota</taxon>
        <taxon>Actinomycetes</taxon>
        <taxon>Micrococcales</taxon>
        <taxon>Microbacteriaceae</taxon>
        <taxon>Conyzicola</taxon>
    </lineage>
</organism>
<feature type="region of interest" description="Disordered" evidence="1">
    <location>
        <begin position="1"/>
        <end position="32"/>
    </location>
</feature>
<feature type="compositionally biased region" description="Basic and acidic residues" evidence="1">
    <location>
        <begin position="23"/>
        <end position="32"/>
    </location>
</feature>
<sequence>MTDAPGPEESPGPEEGPGPEESADARRKRAEDAVRAIADGAQPGAEAFRLSNEFTDEWTARLAARLRRMLGRR</sequence>
<evidence type="ECO:0000313" key="3">
    <source>
        <dbReference type="Proteomes" id="UP001549257"/>
    </source>
</evidence>
<name>A0ABV2QT38_9MICO</name>
<dbReference type="Proteomes" id="UP001549257">
    <property type="component" value="Unassembled WGS sequence"/>
</dbReference>